<comment type="caution">
    <text evidence="3">The sequence shown here is derived from an EMBL/GenBank/DDBJ whole genome shotgun (WGS) entry which is preliminary data.</text>
</comment>
<dbReference type="SUPFAM" id="SSF103473">
    <property type="entry name" value="MFS general substrate transporter"/>
    <property type="match status" value="1"/>
</dbReference>
<feature type="transmembrane region" description="Helical" evidence="2">
    <location>
        <begin position="42"/>
        <end position="64"/>
    </location>
</feature>
<dbReference type="RefSeq" id="WP_209642988.1">
    <property type="nucleotide sequence ID" value="NZ_JAGINW010000001.1"/>
</dbReference>
<keyword evidence="4" id="KW-1185">Reference proteome</keyword>
<keyword evidence="2" id="KW-0472">Membrane</keyword>
<keyword evidence="2" id="KW-0812">Transmembrane</keyword>
<dbReference type="Pfam" id="PF04341">
    <property type="entry name" value="DUF485"/>
    <property type="match status" value="1"/>
</dbReference>
<evidence type="ECO:0000256" key="2">
    <source>
        <dbReference type="SAM" id="Phobius"/>
    </source>
</evidence>
<proteinExistence type="predicted"/>
<feature type="transmembrane region" description="Helical" evidence="2">
    <location>
        <begin position="76"/>
        <end position="100"/>
    </location>
</feature>
<dbReference type="PANTHER" id="PTHR38441:SF1">
    <property type="entry name" value="MEMBRANE PROTEIN"/>
    <property type="match status" value="1"/>
</dbReference>
<name>A0ABS4TPJ4_9PSEU</name>
<dbReference type="InterPro" id="IPR036259">
    <property type="entry name" value="MFS_trans_sf"/>
</dbReference>
<protein>
    <submittedName>
        <fullName evidence="3">Uncharacterized membrane protein (DUF485 family)</fullName>
    </submittedName>
</protein>
<dbReference type="PANTHER" id="PTHR38441">
    <property type="entry name" value="INTEGRAL MEMBRANE PROTEIN-RELATED"/>
    <property type="match status" value="1"/>
</dbReference>
<dbReference type="EMBL" id="JAGINW010000001">
    <property type="protein sequence ID" value="MBP2325841.1"/>
    <property type="molecule type" value="Genomic_DNA"/>
</dbReference>
<dbReference type="InterPro" id="IPR007436">
    <property type="entry name" value="DUF485"/>
</dbReference>
<evidence type="ECO:0000256" key="1">
    <source>
        <dbReference type="SAM" id="MobiDB-lite"/>
    </source>
</evidence>
<dbReference type="Proteomes" id="UP001519332">
    <property type="component" value="Unassembled WGS sequence"/>
</dbReference>
<feature type="region of interest" description="Disordered" evidence="1">
    <location>
        <begin position="1"/>
        <end position="23"/>
    </location>
</feature>
<organism evidence="3 4">
    <name type="scientific">Kibdelosporangium banguiense</name>
    <dbReference type="NCBI Taxonomy" id="1365924"/>
    <lineage>
        <taxon>Bacteria</taxon>
        <taxon>Bacillati</taxon>
        <taxon>Actinomycetota</taxon>
        <taxon>Actinomycetes</taxon>
        <taxon>Pseudonocardiales</taxon>
        <taxon>Pseudonocardiaceae</taxon>
        <taxon>Kibdelosporangium</taxon>
    </lineage>
</organism>
<accession>A0ABS4TPJ4</accession>
<reference evidence="3 4" key="1">
    <citation type="submission" date="2021-03" db="EMBL/GenBank/DDBJ databases">
        <title>Sequencing the genomes of 1000 actinobacteria strains.</title>
        <authorList>
            <person name="Klenk H.-P."/>
        </authorList>
    </citation>
    <scope>NUCLEOTIDE SEQUENCE [LARGE SCALE GENOMIC DNA]</scope>
    <source>
        <strain evidence="3 4">DSM 46670</strain>
    </source>
</reference>
<keyword evidence="2" id="KW-1133">Transmembrane helix</keyword>
<evidence type="ECO:0000313" key="4">
    <source>
        <dbReference type="Proteomes" id="UP001519332"/>
    </source>
</evidence>
<sequence>MKTMPSFSREHDFPEPPDGEPDFEAIARSPEFIAIRRRLLRFTLPMTALFLCWYLGYVLLAAYAHDFMSQRAFGNVTVGLLLGLSQFVSTIVIMVLYLIFAKRRVDPQTAELAERMSTGRR</sequence>
<evidence type="ECO:0000313" key="3">
    <source>
        <dbReference type="EMBL" id="MBP2325841.1"/>
    </source>
</evidence>
<gene>
    <name evidence="3" type="ORF">JOF56_006226</name>
</gene>